<protein>
    <submittedName>
        <fullName evidence="3">Propionyl-CoA carboxylase beta chain, mitochondrial</fullName>
    </submittedName>
</protein>
<gene>
    <name evidence="3" type="ORF">MDA_GLEAN10008439</name>
</gene>
<dbReference type="InterPro" id="IPR051047">
    <property type="entry name" value="AccD/PCCB"/>
</dbReference>
<dbReference type="Pfam" id="PF01039">
    <property type="entry name" value="Carboxyl_trans"/>
    <property type="match status" value="1"/>
</dbReference>
<evidence type="ECO:0000313" key="4">
    <source>
        <dbReference type="Proteomes" id="UP000010556"/>
    </source>
</evidence>
<organism evidence="3 4">
    <name type="scientific">Myotis davidii</name>
    <name type="common">David's myotis</name>
    <dbReference type="NCBI Taxonomy" id="225400"/>
    <lineage>
        <taxon>Eukaryota</taxon>
        <taxon>Metazoa</taxon>
        <taxon>Chordata</taxon>
        <taxon>Craniata</taxon>
        <taxon>Vertebrata</taxon>
        <taxon>Euteleostomi</taxon>
        <taxon>Mammalia</taxon>
        <taxon>Eutheria</taxon>
        <taxon>Laurasiatheria</taxon>
        <taxon>Chiroptera</taxon>
        <taxon>Yangochiroptera</taxon>
        <taxon>Vespertilionidae</taxon>
        <taxon>Myotis</taxon>
    </lineage>
</organism>
<dbReference type="SUPFAM" id="SSF52096">
    <property type="entry name" value="ClpP/crotonase"/>
    <property type="match status" value="1"/>
</dbReference>
<dbReference type="InterPro" id="IPR034733">
    <property type="entry name" value="AcCoA_carboxyl_beta"/>
</dbReference>
<dbReference type="AlphaFoldDB" id="L5ME64"/>
<accession>L5ME64</accession>
<dbReference type="EMBL" id="KB101496">
    <property type="protein sequence ID" value="ELK36550.1"/>
    <property type="molecule type" value="Genomic_DNA"/>
</dbReference>
<dbReference type="PANTHER" id="PTHR43842">
    <property type="entry name" value="PROPIONYL-COA CARBOXYLASE BETA CHAIN"/>
    <property type="match status" value="1"/>
</dbReference>
<dbReference type="GO" id="GO:0005739">
    <property type="term" value="C:mitochondrion"/>
    <property type="evidence" value="ECO:0007669"/>
    <property type="project" value="TreeGrafter"/>
</dbReference>
<sequence length="137" mass="14883">MMWTPCDLPEFFNYLPLSSQNPVPIAQEYRSTIRHGAKLLHAFAEATVPKVTVITRKAYGGAYDVMSTKHLCGDTNYTWPTAEIAVMGAQASVDTISKGHENVEDARAEWISKCASPSPAAVRGFVGGIIQPISTRA</sequence>
<dbReference type="Gene3D" id="3.90.226.10">
    <property type="entry name" value="2-enoyl-CoA Hydratase, Chain A, domain 1"/>
    <property type="match status" value="1"/>
</dbReference>
<proteinExistence type="predicted"/>
<reference evidence="4" key="1">
    <citation type="journal article" date="2013" name="Science">
        <title>Comparative analysis of bat genomes provides insight into the evolution of flight and immunity.</title>
        <authorList>
            <person name="Zhang G."/>
            <person name="Cowled C."/>
            <person name="Shi Z."/>
            <person name="Huang Z."/>
            <person name="Bishop-Lilly K.A."/>
            <person name="Fang X."/>
            <person name="Wynne J.W."/>
            <person name="Xiong Z."/>
            <person name="Baker M.L."/>
            <person name="Zhao W."/>
            <person name="Tachedjian M."/>
            <person name="Zhu Y."/>
            <person name="Zhou P."/>
            <person name="Jiang X."/>
            <person name="Ng J."/>
            <person name="Yang L."/>
            <person name="Wu L."/>
            <person name="Xiao J."/>
            <person name="Feng Y."/>
            <person name="Chen Y."/>
            <person name="Sun X."/>
            <person name="Zhang Y."/>
            <person name="Marsh G.A."/>
            <person name="Crameri G."/>
            <person name="Broder C.C."/>
            <person name="Frey K.G."/>
            <person name="Wang L.F."/>
            <person name="Wang J."/>
        </authorList>
    </citation>
    <scope>NUCLEOTIDE SEQUENCE [LARGE SCALE GENOMIC DNA]</scope>
</reference>
<dbReference type="Proteomes" id="UP000010556">
    <property type="component" value="Unassembled WGS sequence"/>
</dbReference>
<keyword evidence="1" id="KW-0436">Ligase</keyword>
<evidence type="ECO:0000259" key="2">
    <source>
        <dbReference type="PROSITE" id="PS50989"/>
    </source>
</evidence>
<dbReference type="PROSITE" id="PS50989">
    <property type="entry name" value="COA_CT_CTER"/>
    <property type="match status" value="1"/>
</dbReference>
<evidence type="ECO:0000313" key="3">
    <source>
        <dbReference type="EMBL" id="ELK36550.1"/>
    </source>
</evidence>
<evidence type="ECO:0000256" key="1">
    <source>
        <dbReference type="ARBA" id="ARBA00022598"/>
    </source>
</evidence>
<dbReference type="InterPro" id="IPR011763">
    <property type="entry name" value="COA_CT_C"/>
</dbReference>
<dbReference type="PANTHER" id="PTHR43842:SF2">
    <property type="entry name" value="PROPIONYL-COA CARBOXYLASE BETA CHAIN, MITOCHONDRIAL"/>
    <property type="match status" value="1"/>
</dbReference>
<feature type="domain" description="CoA carboxyltransferase C-terminal" evidence="2">
    <location>
        <begin position="1"/>
        <end position="137"/>
    </location>
</feature>
<keyword evidence="4" id="KW-1185">Reference proteome</keyword>
<dbReference type="GO" id="GO:0004658">
    <property type="term" value="F:propionyl-CoA carboxylase activity"/>
    <property type="evidence" value="ECO:0007669"/>
    <property type="project" value="TreeGrafter"/>
</dbReference>
<name>L5ME64_MYODS</name>
<dbReference type="InterPro" id="IPR029045">
    <property type="entry name" value="ClpP/crotonase-like_dom_sf"/>
</dbReference>